<evidence type="ECO:0000256" key="7">
    <source>
        <dbReference type="ARBA" id="ARBA00022777"/>
    </source>
</evidence>
<dbReference type="InterPro" id="IPR005225">
    <property type="entry name" value="Small_GTP-bd"/>
</dbReference>
<evidence type="ECO:0000256" key="8">
    <source>
        <dbReference type="ARBA" id="ARBA00022840"/>
    </source>
</evidence>
<dbReference type="InterPro" id="IPR000719">
    <property type="entry name" value="Prot_kinase_dom"/>
</dbReference>
<dbReference type="GO" id="GO:0005524">
    <property type="term" value="F:ATP binding"/>
    <property type="evidence" value="ECO:0007669"/>
    <property type="project" value="UniProtKB-KW"/>
</dbReference>
<dbReference type="PROSITE" id="PS51450">
    <property type="entry name" value="LRR"/>
    <property type="match status" value="2"/>
</dbReference>
<dbReference type="Pfam" id="PF25497">
    <property type="entry name" value="COR-B"/>
    <property type="match status" value="1"/>
</dbReference>
<evidence type="ECO:0000256" key="4">
    <source>
        <dbReference type="ARBA" id="ARBA00022679"/>
    </source>
</evidence>
<dbReference type="EMBL" id="JACVVK020000580">
    <property type="protein sequence ID" value="KAK7465047.1"/>
    <property type="molecule type" value="Genomic_DNA"/>
</dbReference>
<feature type="domain" description="Roc" evidence="14">
    <location>
        <begin position="1180"/>
        <end position="1368"/>
    </location>
</feature>
<dbReference type="InterPro" id="IPR011009">
    <property type="entry name" value="Kinase-like_dom_sf"/>
</dbReference>
<evidence type="ECO:0000256" key="6">
    <source>
        <dbReference type="ARBA" id="ARBA00022741"/>
    </source>
</evidence>
<feature type="compositionally biased region" description="Pro residues" evidence="12">
    <location>
        <begin position="692"/>
        <end position="705"/>
    </location>
</feature>
<accession>A0ABD0J7M3</accession>
<keyword evidence="9" id="KW-0342">GTP-binding</keyword>
<protein>
    <recommendedName>
        <fullName evidence="1">non-specific serine/threonine protein kinase</fullName>
        <ecNumber evidence="1">2.7.11.1</ecNumber>
    </recommendedName>
</protein>
<organism evidence="15 16">
    <name type="scientific">Batillaria attramentaria</name>
    <dbReference type="NCBI Taxonomy" id="370345"/>
    <lineage>
        <taxon>Eukaryota</taxon>
        <taxon>Metazoa</taxon>
        <taxon>Spiralia</taxon>
        <taxon>Lophotrochozoa</taxon>
        <taxon>Mollusca</taxon>
        <taxon>Gastropoda</taxon>
        <taxon>Caenogastropoda</taxon>
        <taxon>Sorbeoconcha</taxon>
        <taxon>Cerithioidea</taxon>
        <taxon>Batillariidae</taxon>
        <taxon>Batillaria</taxon>
    </lineage>
</organism>
<reference evidence="15 16" key="1">
    <citation type="journal article" date="2023" name="Sci. Data">
        <title>Genome assembly of the Korean intertidal mud-creeper Batillaria attramentaria.</title>
        <authorList>
            <person name="Patra A.K."/>
            <person name="Ho P.T."/>
            <person name="Jun S."/>
            <person name="Lee S.J."/>
            <person name="Kim Y."/>
            <person name="Won Y.J."/>
        </authorList>
    </citation>
    <scope>NUCLEOTIDE SEQUENCE [LARGE SCALE GENOMIC DNA]</scope>
    <source>
        <strain evidence="15">Wonlab-2016</strain>
    </source>
</reference>
<dbReference type="PANTHER" id="PTHR48051">
    <property type="match status" value="1"/>
</dbReference>
<evidence type="ECO:0000256" key="3">
    <source>
        <dbReference type="ARBA" id="ARBA00022614"/>
    </source>
</evidence>
<name>A0ABD0J7M3_9CAEN</name>
<evidence type="ECO:0000256" key="11">
    <source>
        <dbReference type="ARBA" id="ARBA00048679"/>
    </source>
</evidence>
<dbReference type="Gene3D" id="1.10.510.10">
    <property type="entry name" value="Transferase(Phosphotransferase) domain 1"/>
    <property type="match status" value="1"/>
</dbReference>
<dbReference type="PANTHER" id="PTHR48051:SF1">
    <property type="entry name" value="RAS SUPPRESSOR PROTEIN 1"/>
    <property type="match status" value="1"/>
</dbReference>
<evidence type="ECO:0000256" key="2">
    <source>
        <dbReference type="ARBA" id="ARBA00022527"/>
    </source>
</evidence>
<dbReference type="Pfam" id="PF13855">
    <property type="entry name" value="LRR_8"/>
    <property type="match status" value="2"/>
</dbReference>
<evidence type="ECO:0000256" key="1">
    <source>
        <dbReference type="ARBA" id="ARBA00012513"/>
    </source>
</evidence>
<dbReference type="Gene3D" id="3.30.70.1390">
    <property type="entry name" value="ROC domain from the Parkinson's disease-associated leucine-rich repeat kinase 2"/>
    <property type="match status" value="1"/>
</dbReference>
<keyword evidence="16" id="KW-1185">Reference proteome</keyword>
<dbReference type="InterPro" id="IPR003591">
    <property type="entry name" value="Leu-rich_rpt_typical-subtyp"/>
</dbReference>
<dbReference type="InterPro" id="IPR032675">
    <property type="entry name" value="LRR_dom_sf"/>
</dbReference>
<keyword evidence="5" id="KW-0677">Repeat</keyword>
<dbReference type="InterPro" id="IPR020859">
    <property type="entry name" value="ROC"/>
</dbReference>
<dbReference type="SUPFAM" id="SSF52540">
    <property type="entry name" value="P-loop containing nucleoside triphosphate hydrolases"/>
    <property type="match status" value="1"/>
</dbReference>
<keyword evidence="4" id="KW-0808">Transferase</keyword>
<feature type="compositionally biased region" description="Basic and acidic residues" evidence="12">
    <location>
        <begin position="830"/>
        <end position="840"/>
    </location>
</feature>
<dbReference type="Pfam" id="PF16095">
    <property type="entry name" value="COR-A"/>
    <property type="match status" value="1"/>
</dbReference>
<evidence type="ECO:0000256" key="12">
    <source>
        <dbReference type="SAM" id="MobiDB-lite"/>
    </source>
</evidence>
<dbReference type="SMART" id="SM00369">
    <property type="entry name" value="LRR_TYP"/>
    <property type="match status" value="5"/>
</dbReference>
<dbReference type="GO" id="GO:0009966">
    <property type="term" value="P:regulation of signal transduction"/>
    <property type="evidence" value="ECO:0007669"/>
    <property type="project" value="UniProtKB-ARBA"/>
</dbReference>
<dbReference type="PROSITE" id="PS51424">
    <property type="entry name" value="ROC"/>
    <property type="match status" value="1"/>
</dbReference>
<evidence type="ECO:0000256" key="10">
    <source>
        <dbReference type="ARBA" id="ARBA00047899"/>
    </source>
</evidence>
<comment type="catalytic activity">
    <reaction evidence="10">
        <text>L-threonyl-[protein] + ATP = O-phospho-L-threonyl-[protein] + ADP + H(+)</text>
        <dbReference type="Rhea" id="RHEA:46608"/>
        <dbReference type="Rhea" id="RHEA-COMP:11060"/>
        <dbReference type="Rhea" id="RHEA-COMP:11605"/>
        <dbReference type="ChEBI" id="CHEBI:15378"/>
        <dbReference type="ChEBI" id="CHEBI:30013"/>
        <dbReference type="ChEBI" id="CHEBI:30616"/>
        <dbReference type="ChEBI" id="CHEBI:61977"/>
        <dbReference type="ChEBI" id="CHEBI:456216"/>
        <dbReference type="EC" id="2.7.11.1"/>
    </reaction>
</comment>
<keyword evidence="6" id="KW-0547">Nucleotide-binding</keyword>
<comment type="catalytic activity">
    <reaction evidence="11">
        <text>L-seryl-[protein] + ATP = O-phospho-L-seryl-[protein] + ADP + H(+)</text>
        <dbReference type="Rhea" id="RHEA:17989"/>
        <dbReference type="Rhea" id="RHEA-COMP:9863"/>
        <dbReference type="Rhea" id="RHEA-COMP:11604"/>
        <dbReference type="ChEBI" id="CHEBI:15378"/>
        <dbReference type="ChEBI" id="CHEBI:29999"/>
        <dbReference type="ChEBI" id="CHEBI:30616"/>
        <dbReference type="ChEBI" id="CHEBI:83421"/>
        <dbReference type="ChEBI" id="CHEBI:456216"/>
        <dbReference type="EC" id="2.7.11.1"/>
    </reaction>
</comment>
<gene>
    <name evidence="15" type="ORF">BaRGS_00037786</name>
</gene>
<sequence length="1899" mass="212953">MIHGYQKYRNKTVQETPLLILITKLLETPLLILITKLLETPLLILITKLLETPLLILITKLLETPLLILITKLLETPLLILITKLLETPLLILITKLLETPLLILITKLLETPLLILITKLLETPLLILITKLLETPLLILITKLLETPLLILITKLLETPLLILITKLLETPLLILITKLLETPLLILITKLLETPLLILITKLLETPLLILITKLLETPLLILITKLLETPLLILITKLLETPLLILITKLLETPLLILITKLLETPLLILITKLLETPLLILITKLLETPLLILITKLLETPLLILITKLLETPLLILITKLLETPLLILITKLLETPLLILITKLLETPLLILITKLLETPLLILITKLLETPLLILITKLLETPLLILITKLLETPLLILITKLLETPLLILITKLFSHNDKTPLLILITKLLETPLLILITKLFSHNDKTPLLILITKLLETPLLILITKLLETPLLILITKLLETPLLILITKLLETPLLILITKLLETPLLILITKLLETPLLILITKLFSHNDKTPLLILITKLLETPLLILITKLLETPLLILITKLLETPLLILITKLLETPLLILITKLLETPLLILITKLLETPLLILITKLLETPLLILITKLLETPLLILITKLFSHNDYKKSLKLRARHPNTFPKSERTRVRSKVKDAPVKLSPSVQPPPTLPGSPPQPTLLQGQSIEEEETPVFQYSVDEWGDWKQTTLTGANIPFSPTDPRQPATLTSSLATPERALRKPPGKWLRKYSQGPLSPSDLPIQMVEFKRNLSYDLSPAEYQSDMEMGSMLGSADVSASEETDFDNSHEDPKPDVPTEPTNPITCIDVSSNQITSLLHLVSGGAEFVERLSTLQQLDLGNNMLDSLPAELFQSLPGLTHLSLSDNRLCAFPLDVTQCSALVHLDLAGNKITELDFRELTECLKVEELVLSGNRLVTFPGDLDTAMPHLQKLWLARNVIEVVPDAALALPDLRLLDLSHNHIKVIPDHFLTRCVKLETLQAANNMLELLPSETVAAGLMRLHTLRLSNNALSEKDPFFVPKFILELPKLEGLPPPTQWKTQILKELLVSQNNITKLNLEGAKAWSKLEKLHLARNKISESLDITHNKQLTTLPDELGRCDRLWEMPFDGLNLDLDVKITGGRVQDLRIYLHNRLKKAQDYYRMKLMVVGYGGRGKTSLLQALKKKVRQNTGDAPPVTVGVIVDEWKFERQRNGKSVTYTLSTWDFAGQEDFYSTHQCFLTNRTLYLVVYDISLGMEEVEKLKPWLSNIQARAPGCPVIIVGTHYDLLPPDTREEVLASFDAKLKDLALKAGFPTINCSAIVDLKKETPELERLRKKVFEIVDEYKVKGKPVMGQKVPASYVKLAELLSGEVSNVEKSFPVIRHAQLTRIIRNEHLDLDEDELKQAVSFLHESGVLLHYDETTLQMRDFYFINPGWLCRMMAQVVTVPEINPFINRDGVMKRNSAYMLFTGKTIPGGPNFIFPPSLIPQYLHLLEKFEIALPRSDDELLIPCRLPIMKPQFSMPQLARKDMAYRYYSMPYVPIGFWSRLLTRLIVFAQSKFIKDAFFLVDGCRGDTEEVHVTVPASSQGARLLGYLVDHVDSLVDEWYPGLTCIDPVIGHELLQKFVPCTTCTGHLFLFDDLVSQSETCDTVFCPQHDADVSLAQLAPDIMLTDIETNFRLDLDSFEFKDSPENLLGGGGFGSVYKATYKGQMVATKVFSAIGDIHPHKMLRQEATIMRRLKHPSVVSLVAVAQRPHFLMVMEFAPCGSLAHVLHTQVSLSRSLQHKIILQVGGVGWAIIRDRWVGWGGPSSGTGGWGGAGHHQGQVGGVGRAIIRDRWVGWGGPSSGTGGWGGAGHRQGQVGGVGRAIVRDRWVG</sequence>
<dbReference type="EC" id="2.7.11.1" evidence="1"/>
<feature type="domain" description="Protein kinase" evidence="13">
    <location>
        <begin position="1713"/>
        <end position="1899"/>
    </location>
</feature>
<dbReference type="InterPro" id="IPR057263">
    <property type="entry name" value="COR-B"/>
</dbReference>
<keyword evidence="7" id="KW-0418">Kinase</keyword>
<dbReference type="InterPro" id="IPR036388">
    <property type="entry name" value="WH-like_DNA-bd_sf"/>
</dbReference>
<feature type="region of interest" description="Disordered" evidence="12">
    <location>
        <begin position="817"/>
        <end position="843"/>
    </location>
</feature>
<dbReference type="GO" id="GO:0004674">
    <property type="term" value="F:protein serine/threonine kinase activity"/>
    <property type="evidence" value="ECO:0007669"/>
    <property type="project" value="UniProtKB-KW"/>
</dbReference>
<evidence type="ECO:0000256" key="9">
    <source>
        <dbReference type="ARBA" id="ARBA00023134"/>
    </source>
</evidence>
<proteinExistence type="predicted"/>
<dbReference type="Gene3D" id="3.40.50.300">
    <property type="entry name" value="P-loop containing nucleotide triphosphate hydrolases"/>
    <property type="match status" value="1"/>
</dbReference>
<dbReference type="SMART" id="SM00175">
    <property type="entry name" value="RAB"/>
    <property type="match status" value="1"/>
</dbReference>
<evidence type="ECO:0000259" key="14">
    <source>
        <dbReference type="PROSITE" id="PS51424"/>
    </source>
</evidence>
<dbReference type="PROSITE" id="PS50011">
    <property type="entry name" value="PROTEIN_KINASE_DOM"/>
    <property type="match status" value="1"/>
</dbReference>
<dbReference type="NCBIfam" id="TIGR00231">
    <property type="entry name" value="small_GTP"/>
    <property type="match status" value="1"/>
</dbReference>
<dbReference type="InterPro" id="IPR050216">
    <property type="entry name" value="LRR_domain-containing"/>
</dbReference>
<dbReference type="InterPro" id="IPR027417">
    <property type="entry name" value="P-loop_NTPase"/>
</dbReference>
<dbReference type="Gene3D" id="3.80.10.10">
    <property type="entry name" value="Ribonuclease Inhibitor"/>
    <property type="match status" value="2"/>
</dbReference>
<dbReference type="SUPFAM" id="SSF52058">
    <property type="entry name" value="L domain-like"/>
    <property type="match status" value="1"/>
</dbReference>
<dbReference type="Proteomes" id="UP001519460">
    <property type="component" value="Unassembled WGS sequence"/>
</dbReference>
<keyword evidence="8" id="KW-0067">ATP-binding</keyword>
<keyword evidence="2" id="KW-0723">Serine/threonine-protein kinase</keyword>
<evidence type="ECO:0000313" key="15">
    <source>
        <dbReference type="EMBL" id="KAK7465047.1"/>
    </source>
</evidence>
<dbReference type="InterPro" id="IPR032171">
    <property type="entry name" value="COR-A"/>
</dbReference>
<keyword evidence="3" id="KW-0433">Leucine-rich repeat</keyword>
<dbReference type="InterPro" id="IPR001611">
    <property type="entry name" value="Leu-rich_rpt"/>
</dbReference>
<dbReference type="SMART" id="SM00174">
    <property type="entry name" value="RHO"/>
    <property type="match status" value="1"/>
</dbReference>
<comment type="caution">
    <text evidence="15">The sequence shown here is derived from an EMBL/GenBank/DDBJ whole genome shotgun (WGS) entry which is preliminary data.</text>
</comment>
<evidence type="ECO:0000259" key="13">
    <source>
        <dbReference type="PROSITE" id="PS50011"/>
    </source>
</evidence>
<dbReference type="Pfam" id="PF00069">
    <property type="entry name" value="Pkinase"/>
    <property type="match status" value="1"/>
</dbReference>
<dbReference type="PRINTS" id="PR00449">
    <property type="entry name" value="RASTRNSFRMNG"/>
</dbReference>
<evidence type="ECO:0000256" key="5">
    <source>
        <dbReference type="ARBA" id="ARBA00022737"/>
    </source>
</evidence>
<dbReference type="Gene3D" id="1.10.10.10">
    <property type="entry name" value="Winged helix-like DNA-binding domain superfamily/Winged helix DNA-binding domain"/>
    <property type="match status" value="1"/>
</dbReference>
<dbReference type="InterPro" id="IPR001806">
    <property type="entry name" value="Small_GTPase"/>
</dbReference>
<dbReference type="Pfam" id="PF08477">
    <property type="entry name" value="Roc"/>
    <property type="match status" value="1"/>
</dbReference>
<feature type="region of interest" description="Disordered" evidence="12">
    <location>
        <begin position="670"/>
        <end position="708"/>
    </location>
</feature>
<feature type="compositionally biased region" description="Basic and acidic residues" evidence="12">
    <location>
        <begin position="671"/>
        <end position="685"/>
    </location>
</feature>
<evidence type="ECO:0000313" key="16">
    <source>
        <dbReference type="Proteomes" id="UP001519460"/>
    </source>
</evidence>
<dbReference type="SUPFAM" id="SSF56112">
    <property type="entry name" value="Protein kinase-like (PK-like)"/>
    <property type="match status" value="1"/>
</dbReference>